<organism evidence="1 2">
    <name type="scientific">Microctonus aethiopoides</name>
    <dbReference type="NCBI Taxonomy" id="144406"/>
    <lineage>
        <taxon>Eukaryota</taxon>
        <taxon>Metazoa</taxon>
        <taxon>Ecdysozoa</taxon>
        <taxon>Arthropoda</taxon>
        <taxon>Hexapoda</taxon>
        <taxon>Insecta</taxon>
        <taxon>Pterygota</taxon>
        <taxon>Neoptera</taxon>
        <taxon>Endopterygota</taxon>
        <taxon>Hymenoptera</taxon>
        <taxon>Apocrita</taxon>
        <taxon>Ichneumonoidea</taxon>
        <taxon>Braconidae</taxon>
        <taxon>Euphorinae</taxon>
        <taxon>Microctonus</taxon>
    </lineage>
</organism>
<dbReference type="Proteomes" id="UP001168990">
    <property type="component" value="Unassembled WGS sequence"/>
</dbReference>
<dbReference type="EMBL" id="JAQQBS010000002">
    <property type="protein sequence ID" value="KAK0173942.1"/>
    <property type="molecule type" value="Genomic_DNA"/>
</dbReference>
<proteinExistence type="predicted"/>
<name>A0AA39FQG5_9HYME</name>
<evidence type="ECO:0000313" key="1">
    <source>
        <dbReference type="EMBL" id="KAK0173942.1"/>
    </source>
</evidence>
<keyword evidence="2" id="KW-1185">Reference proteome</keyword>
<reference evidence="1" key="1">
    <citation type="journal article" date="2023" name="bioRxiv">
        <title>Scaffold-level genome assemblies of two parasitoid biocontrol wasps reveal the parthenogenesis mechanism and an associated novel virus.</title>
        <authorList>
            <person name="Inwood S."/>
            <person name="Skelly J."/>
            <person name="Guhlin J."/>
            <person name="Harrop T."/>
            <person name="Goldson S."/>
            <person name="Dearden P."/>
        </authorList>
    </citation>
    <scope>NUCLEOTIDE SEQUENCE</scope>
    <source>
        <strain evidence="1">Irish</strain>
        <tissue evidence="1">Whole body</tissue>
    </source>
</reference>
<dbReference type="AlphaFoldDB" id="A0AA39FQG5"/>
<reference evidence="1" key="2">
    <citation type="submission" date="2023-03" db="EMBL/GenBank/DDBJ databases">
        <authorList>
            <person name="Inwood S.N."/>
            <person name="Skelly J.G."/>
            <person name="Guhlin J."/>
            <person name="Harrop T.W.R."/>
            <person name="Goldson S.G."/>
            <person name="Dearden P.K."/>
        </authorList>
    </citation>
    <scope>NUCLEOTIDE SEQUENCE</scope>
    <source>
        <strain evidence="1">Irish</strain>
        <tissue evidence="1">Whole body</tissue>
    </source>
</reference>
<gene>
    <name evidence="1" type="ORF">PV328_007077</name>
</gene>
<accession>A0AA39FQG5</accession>
<sequence length="154" mass="17359">MRVVSTREYKLIPGYIGEAGDRINNQSLVPKCKLRGIRASQVEWSVLLCDAPVFGYASVMHEEPYPIIIQTSVLFFQSITILNGYMKIENPIIPIDAVHRCPPLSPVFIGRTTARKRGECERESERETRSVDALPKACRHRVGMRSGQGVDLPY</sequence>
<evidence type="ECO:0000313" key="2">
    <source>
        <dbReference type="Proteomes" id="UP001168990"/>
    </source>
</evidence>
<comment type="caution">
    <text evidence="1">The sequence shown here is derived from an EMBL/GenBank/DDBJ whole genome shotgun (WGS) entry which is preliminary data.</text>
</comment>
<protein>
    <submittedName>
        <fullName evidence="1">Uncharacterized protein</fullName>
    </submittedName>
</protein>